<evidence type="ECO:0000313" key="1">
    <source>
        <dbReference type="EMBL" id="ADN33670.1"/>
    </source>
</evidence>
<organism evidence="1">
    <name type="scientific">Cucumis melo subsp. melo</name>
    <dbReference type="NCBI Taxonomy" id="412675"/>
    <lineage>
        <taxon>Eukaryota</taxon>
        <taxon>Viridiplantae</taxon>
        <taxon>Streptophyta</taxon>
        <taxon>Embryophyta</taxon>
        <taxon>Tracheophyta</taxon>
        <taxon>Spermatophyta</taxon>
        <taxon>Magnoliopsida</taxon>
        <taxon>eudicotyledons</taxon>
        <taxon>Gunneridae</taxon>
        <taxon>Pentapetalae</taxon>
        <taxon>rosids</taxon>
        <taxon>fabids</taxon>
        <taxon>Cucurbitales</taxon>
        <taxon>Cucurbitaceae</taxon>
        <taxon>Benincaseae</taxon>
        <taxon>Cucumis</taxon>
    </lineage>
</organism>
<dbReference type="EMBL" id="HM854749">
    <property type="protein sequence ID" value="ADN33670.1"/>
    <property type="molecule type" value="Genomic_DNA"/>
</dbReference>
<reference evidence="1" key="3">
    <citation type="journal article" date="2010" name="BMC Genomics">
        <title>Generation of a BAC-based physical map of the melon genome.</title>
        <authorList>
            <person name="Gonzalez V.M."/>
            <person name="Garcia-Mas J."/>
            <person name="Arus P."/>
            <person name="Puigdomenech P."/>
        </authorList>
    </citation>
    <scope>NUCLEOTIDE SEQUENCE</scope>
    <source>
        <tissue evidence="1">Young leaves</tissue>
    </source>
</reference>
<name>E5GB28_CUCME</name>
<dbReference type="AlphaFoldDB" id="E5GB28"/>
<reference evidence="1" key="2">
    <citation type="journal article" date="2007" name="Mol. Genet. Genomics">
        <title>Structure of two melon regions reveals high microsynteny with sequenced plant species.</title>
        <authorList>
            <person name="Deleu W."/>
            <person name="Gonzalez V."/>
            <person name="Monfort A."/>
            <person name="Bendahmane A."/>
            <person name="Puigdomenech P."/>
            <person name="Arus P."/>
            <person name="Garcia-Mas J."/>
        </authorList>
    </citation>
    <scope>NUCLEOTIDE SEQUENCE</scope>
    <source>
        <tissue evidence="1">Young leaves</tissue>
    </source>
</reference>
<proteinExistence type="predicted"/>
<protein>
    <submittedName>
        <fullName evidence="1">Uncharacterized protein</fullName>
    </submittedName>
</protein>
<reference evidence="1" key="4">
    <citation type="journal article" date="2010" name="BMC Plant Biol.">
        <title>Sequencing of 6.7 Mb of the melon genome using a BAC pooling strategy.</title>
        <authorList>
            <person name="Gonzalez V.M."/>
            <person name="Benjak A."/>
            <person name="Henaff E.M."/>
            <person name="Mir G."/>
            <person name="Casacuberta J.M."/>
            <person name="Garcia-Mas J."/>
            <person name="Puigdomenech P."/>
        </authorList>
    </citation>
    <scope>NUCLEOTIDE SEQUENCE</scope>
    <source>
        <tissue evidence="1">Young leaves</tissue>
    </source>
</reference>
<sequence>MSISSLKLKVITNLSLLEKLTKQISKSRISRTHEEEKHKELLGWRQIPQRTKNFWDGDRSHEEQKEELMGWRHRSSIYNRTYEEHTELLGRRNNY</sequence>
<reference evidence="1" key="1">
    <citation type="journal article" date="2003" name="Plant Mol. Biol.">
        <title>Identification and characterisation of a melon genomic region containing a resistance gene cluster from a constructed BAC library. Microcolinearity between Cucumis melo and Arabidopsis thaliana.</title>
        <authorList>
            <person name="van Leeuwen H."/>
            <person name="Monfort A."/>
            <person name="Zhang H.B."/>
            <person name="Puigdomenech P."/>
        </authorList>
    </citation>
    <scope>NUCLEOTIDE SEQUENCE</scope>
    <source>
        <tissue evidence="1">Young leaves</tissue>
    </source>
</reference>
<accession>E5GB28</accession>